<protein>
    <submittedName>
        <fullName evidence="3">Interaptin-like isoform X1</fullName>
    </submittedName>
</protein>
<organism evidence="3 4">
    <name type="scientific">Astyanax mexicanus</name>
    <name type="common">Blind cave fish</name>
    <name type="synonym">Astyanax fasciatus mexicanus</name>
    <dbReference type="NCBI Taxonomy" id="7994"/>
    <lineage>
        <taxon>Eukaryota</taxon>
        <taxon>Metazoa</taxon>
        <taxon>Chordata</taxon>
        <taxon>Craniata</taxon>
        <taxon>Vertebrata</taxon>
        <taxon>Euteleostomi</taxon>
        <taxon>Actinopterygii</taxon>
        <taxon>Neopterygii</taxon>
        <taxon>Teleostei</taxon>
        <taxon>Ostariophysi</taxon>
        <taxon>Characiformes</taxon>
        <taxon>Characoidei</taxon>
        <taxon>Acestrorhamphidae</taxon>
        <taxon>Acestrorhamphinae</taxon>
        <taxon>Astyanax</taxon>
    </lineage>
</organism>
<dbReference type="AlphaFoldDB" id="A0A8T2M967"/>
<feature type="region of interest" description="Disordered" evidence="2">
    <location>
        <begin position="708"/>
        <end position="737"/>
    </location>
</feature>
<reference evidence="3 4" key="1">
    <citation type="submission" date="2021-07" db="EMBL/GenBank/DDBJ databases">
        <authorList>
            <person name="Imarazene B."/>
            <person name="Zahm M."/>
            <person name="Klopp C."/>
            <person name="Cabau C."/>
            <person name="Beille S."/>
            <person name="Jouanno E."/>
            <person name="Castinel A."/>
            <person name="Lluch J."/>
            <person name="Gil L."/>
            <person name="Kuchtly C."/>
            <person name="Lopez Roques C."/>
            <person name="Donnadieu C."/>
            <person name="Parrinello H."/>
            <person name="Journot L."/>
            <person name="Du K."/>
            <person name="Schartl M."/>
            <person name="Retaux S."/>
            <person name="Guiguen Y."/>
        </authorList>
    </citation>
    <scope>NUCLEOTIDE SEQUENCE [LARGE SCALE GENOMIC DNA]</scope>
    <source>
        <strain evidence="3">Pach_M1</strain>
        <tissue evidence="3">Testis</tissue>
    </source>
</reference>
<feature type="coiled-coil region" evidence="1">
    <location>
        <begin position="162"/>
        <end position="189"/>
    </location>
</feature>
<feature type="compositionally biased region" description="Low complexity" evidence="2">
    <location>
        <begin position="723"/>
        <end position="734"/>
    </location>
</feature>
<feature type="region of interest" description="Disordered" evidence="2">
    <location>
        <begin position="218"/>
        <end position="255"/>
    </location>
</feature>
<dbReference type="KEGG" id="amex:103045341"/>
<evidence type="ECO:0000256" key="2">
    <source>
        <dbReference type="SAM" id="MobiDB-lite"/>
    </source>
</evidence>
<feature type="coiled-coil region" evidence="1">
    <location>
        <begin position="426"/>
        <end position="474"/>
    </location>
</feature>
<evidence type="ECO:0000313" key="3">
    <source>
        <dbReference type="EMBL" id="KAG9280933.1"/>
    </source>
</evidence>
<evidence type="ECO:0000256" key="1">
    <source>
        <dbReference type="SAM" id="Coils"/>
    </source>
</evidence>
<feature type="compositionally biased region" description="Polar residues" evidence="2">
    <location>
        <begin position="914"/>
        <end position="926"/>
    </location>
</feature>
<feature type="coiled-coil region" evidence="1">
    <location>
        <begin position="511"/>
        <end position="570"/>
    </location>
</feature>
<feature type="compositionally biased region" description="Basic and acidic residues" evidence="2">
    <location>
        <begin position="804"/>
        <end position="839"/>
    </location>
</feature>
<feature type="region of interest" description="Disordered" evidence="2">
    <location>
        <begin position="804"/>
        <end position="848"/>
    </location>
</feature>
<dbReference type="EMBL" id="JAICCE010000002">
    <property type="protein sequence ID" value="KAG9280933.1"/>
    <property type="molecule type" value="Genomic_DNA"/>
</dbReference>
<dbReference type="Proteomes" id="UP000752171">
    <property type="component" value="Unassembled WGS sequence"/>
</dbReference>
<feature type="compositionally biased region" description="Polar residues" evidence="2">
    <location>
        <begin position="889"/>
        <end position="904"/>
    </location>
</feature>
<gene>
    <name evidence="3" type="ORF">AMEX_G3693</name>
</gene>
<accession>A0A8T2M967</accession>
<proteinExistence type="predicted"/>
<feature type="coiled-coil region" evidence="1">
    <location>
        <begin position="603"/>
        <end position="673"/>
    </location>
</feature>
<sequence length="1038" mass="118925">MAKWSGEDRMVSPMADWDWDCGLNPRGCQNSFRSLSPFSLSEFDLWEKSLLKTRSSAWSCMGLSGSGHRSKISTSSLGSQCGVKQSESAGLKRWRSASRLAPEGAPPACSSQGVELRVALEESSMRRAELIRRLRLAQGSLDTQTDLLKAKESQLQHSQSTTQMLELKHKQLAKALSALEEEKDAVELSRYKESRCRAELQEKVLRLEMDLFRMKSSLDMKNSDETSASQPNSQLNRTMPVTKDDFIKEGQNQTETEMKKLKKALREAEERTETLEAERNHAVKQLYSSKEGHRKALNQIEELKQKLGKSLQVQSELQEQLSDARSRLGQLELEKDLLSTKTLRLEDGLEDLKAKLSAALADKDRLVQEKADLHQKTQSLKLQLQRAQLGREGFTEQVCELHSELTQAKSQASRQQQNTLLMKEELQSIKEVNEKLTADLAAATERLQETFKKLHELEAERLIHTNQITALETERLQLIGEKEEMVDVFDQGNQEELRELREKCYHLRDLQITLEQENQDLRAQCQGLEKKVQNMEAEYGCKEEELLRLEMELEEEKEEQKKVAAHWNERWLDISLALQSTQAELEETKKHHEEKDTVREDMAAELASMVETLETQLKNGQDQIQSLLEQKTQLETEMSRVKKEAGALERVELDACRQQLELEQSRRQSLQQRLLGNPVSLEEMELVQVKAELQKMWDMLKSRDTELEEQQQELQSARGQVTQQSSEVQRLEQQLSEREQELKERDLILKSIMSQQDKEKKETQMKLTALEKELAGLKALKTEQSLNTVQKDPQTSESLKAKLEVTKNEGTAERPHTTKPPQQDKEQKGSPSVTRKEKSVSINNIDPDHQRRLITEQLKILFKEREQLGDKASTALQKRPTSVIDLSPKSKSMKNVETLSSEGKNQQEEHRQAVSVQQGAEENNSDSQERAHSEQMTSEEGPQVQQMSAQRVEMEELKDTNENRLKATLKLQRKFQDVRLIKTSDEAPTIVPCVPGFLNNEEEKLQMRPPLLCIEGTFTARQVEVCDSGMEDEEEGTK</sequence>
<keyword evidence="1" id="KW-0175">Coiled coil</keyword>
<name>A0A8T2M967_ASTMX</name>
<evidence type="ECO:0000313" key="4">
    <source>
        <dbReference type="Proteomes" id="UP000752171"/>
    </source>
</evidence>
<feature type="region of interest" description="Disordered" evidence="2">
    <location>
        <begin position="872"/>
        <end position="952"/>
    </location>
</feature>
<feature type="compositionally biased region" description="Polar residues" evidence="2">
    <location>
        <begin position="934"/>
        <end position="949"/>
    </location>
</feature>
<feature type="compositionally biased region" description="Polar residues" evidence="2">
    <location>
        <begin position="225"/>
        <end position="239"/>
    </location>
</feature>
<comment type="caution">
    <text evidence="3">The sequence shown here is derived from an EMBL/GenBank/DDBJ whole genome shotgun (WGS) entry which is preliminary data.</text>
</comment>